<dbReference type="Proteomes" id="UP000011682">
    <property type="component" value="Unassembled WGS sequence"/>
</dbReference>
<keyword evidence="3" id="KW-1185">Reference proteome</keyword>
<dbReference type="EMBL" id="ANAH02000066">
    <property type="protein sequence ID" value="EPX56625.1"/>
    <property type="molecule type" value="Genomic_DNA"/>
</dbReference>
<evidence type="ECO:0000313" key="2">
    <source>
        <dbReference type="EMBL" id="EPX56625.1"/>
    </source>
</evidence>
<comment type="caution">
    <text evidence="2">The sequence shown here is derived from an EMBL/GenBank/DDBJ whole genome shotgun (WGS) entry which is preliminary data.</text>
</comment>
<accession>S9NWS6</accession>
<organism evidence="2 3">
    <name type="scientific">Cystobacter fuscus (strain ATCC 25194 / DSM 2262 / NBRC 100088 / M29)</name>
    <dbReference type="NCBI Taxonomy" id="1242864"/>
    <lineage>
        <taxon>Bacteria</taxon>
        <taxon>Pseudomonadati</taxon>
        <taxon>Myxococcota</taxon>
        <taxon>Myxococcia</taxon>
        <taxon>Myxococcales</taxon>
        <taxon>Cystobacterineae</taxon>
        <taxon>Archangiaceae</taxon>
        <taxon>Cystobacter</taxon>
    </lineage>
</organism>
<evidence type="ECO:0000256" key="1">
    <source>
        <dbReference type="SAM" id="MobiDB-lite"/>
    </source>
</evidence>
<protein>
    <submittedName>
        <fullName evidence="2">Uncharacterized protein</fullName>
    </submittedName>
</protein>
<name>S9NWS6_CYSF2</name>
<proteinExistence type="predicted"/>
<gene>
    <name evidence="2" type="ORF">D187_007967</name>
</gene>
<sequence>MVCFHLYEMEQRMSSPEEIEALRIAKIAFHFVMWTGEEHGFEEYLETLRASRTSPPAHSFSTREEAESWLAKQSEPPPPAVVSIGSDLYSVGYNRRHRMRLLLRIPTPQELDARQC</sequence>
<reference evidence="2" key="1">
    <citation type="submission" date="2013-05" db="EMBL/GenBank/DDBJ databases">
        <title>Genome assembly of Cystobacter fuscus DSM 2262.</title>
        <authorList>
            <person name="Sharma G."/>
            <person name="Khatri I."/>
            <person name="Kaur C."/>
            <person name="Mayilraj S."/>
            <person name="Subramanian S."/>
        </authorList>
    </citation>
    <scope>NUCLEOTIDE SEQUENCE [LARGE SCALE GENOMIC DNA]</scope>
    <source>
        <strain evidence="2">DSM 2262</strain>
    </source>
</reference>
<dbReference type="AlphaFoldDB" id="S9NWS6"/>
<feature type="region of interest" description="Disordered" evidence="1">
    <location>
        <begin position="53"/>
        <end position="78"/>
    </location>
</feature>
<evidence type="ECO:0000313" key="3">
    <source>
        <dbReference type="Proteomes" id="UP000011682"/>
    </source>
</evidence>